<keyword evidence="3 7" id="KW-0862">Zinc</keyword>
<protein>
    <submittedName>
        <fullName evidence="8">Fe2+/Zn2+ uptake regulation protein</fullName>
    </submittedName>
</protein>
<dbReference type="InterPro" id="IPR043135">
    <property type="entry name" value="Fur_C"/>
</dbReference>
<dbReference type="Proteomes" id="UP000001420">
    <property type="component" value="Chromosome"/>
</dbReference>
<dbReference type="OrthoDB" id="8659436at2"/>
<keyword evidence="6" id="KW-0804">Transcription</keyword>
<keyword evidence="9" id="KW-1185">Reference proteome</keyword>
<dbReference type="CDD" id="cd07153">
    <property type="entry name" value="Fur_like"/>
    <property type="match status" value="1"/>
</dbReference>
<dbReference type="GO" id="GO:0008270">
    <property type="term" value="F:zinc ion binding"/>
    <property type="evidence" value="ECO:0007669"/>
    <property type="project" value="TreeGrafter"/>
</dbReference>
<evidence type="ECO:0000256" key="7">
    <source>
        <dbReference type="PIRSR" id="PIRSR602481-1"/>
    </source>
</evidence>
<proteinExistence type="inferred from homology"/>
<keyword evidence="7" id="KW-0479">Metal-binding</keyword>
<dbReference type="GO" id="GO:0000976">
    <property type="term" value="F:transcription cis-regulatory region binding"/>
    <property type="evidence" value="ECO:0007669"/>
    <property type="project" value="TreeGrafter"/>
</dbReference>
<comment type="cofactor">
    <cofactor evidence="7">
        <name>Zn(2+)</name>
        <dbReference type="ChEBI" id="CHEBI:29105"/>
    </cofactor>
    <text evidence="7">Binds 1 zinc ion per subunit.</text>
</comment>
<dbReference type="Gene3D" id="1.10.10.10">
    <property type="entry name" value="Winged helix-like DNA-binding domain superfamily/Winged helix DNA-binding domain"/>
    <property type="match status" value="1"/>
</dbReference>
<dbReference type="InterPro" id="IPR002481">
    <property type="entry name" value="FUR"/>
</dbReference>
<dbReference type="PATRIC" id="fig|167539.5.peg.841"/>
<evidence type="ECO:0000256" key="2">
    <source>
        <dbReference type="ARBA" id="ARBA00022491"/>
    </source>
</evidence>
<evidence type="ECO:0000256" key="4">
    <source>
        <dbReference type="ARBA" id="ARBA00023015"/>
    </source>
</evidence>
<dbReference type="EnsemblBacteria" id="AAP99838">
    <property type="protein sequence ID" value="AAP99838"/>
    <property type="gene ID" value="Pro_0794"/>
</dbReference>
<dbReference type="EMBL" id="AE017126">
    <property type="protein sequence ID" value="AAP99838.1"/>
    <property type="molecule type" value="Genomic_DNA"/>
</dbReference>
<dbReference type="InterPro" id="IPR036390">
    <property type="entry name" value="WH_DNA-bd_sf"/>
</dbReference>
<dbReference type="GO" id="GO:0045892">
    <property type="term" value="P:negative regulation of DNA-templated transcription"/>
    <property type="evidence" value="ECO:0007669"/>
    <property type="project" value="TreeGrafter"/>
</dbReference>
<sequence length="168" mass="18887">MLQPLSLAIIIENNVLADMTLNVGYGSRSSPLELGLHKNGRRLTPQRKKILDLFQRIGSGIHLSAEEVHAHLLQNKTRVSLATIYRTLRLLVRMGFLHELELSEGGHRFEILSKDNPDHHHLVCINCGRTEEFESEEVVTAGRKASESKGFKLIESTLNVRAICPECI</sequence>
<dbReference type="HOGENOM" id="CLU_096072_3_1_3"/>
<evidence type="ECO:0000256" key="6">
    <source>
        <dbReference type="ARBA" id="ARBA00023163"/>
    </source>
</evidence>
<dbReference type="STRING" id="167539.Pro_0794"/>
<dbReference type="GO" id="GO:0003700">
    <property type="term" value="F:DNA-binding transcription factor activity"/>
    <property type="evidence" value="ECO:0007669"/>
    <property type="project" value="InterPro"/>
</dbReference>
<feature type="binding site" evidence="7">
    <location>
        <position position="124"/>
    </location>
    <ligand>
        <name>Zn(2+)</name>
        <dbReference type="ChEBI" id="CHEBI:29105"/>
    </ligand>
</feature>
<reference evidence="8 9" key="1">
    <citation type="journal article" date="2003" name="Proc. Natl. Acad. Sci. U.S.A.">
        <title>Genome sequence of the cyanobacterium Prochlorococcus marinus SS120, a nearly minimal oxyphototrophic genome.</title>
        <authorList>
            <person name="Dufresne A."/>
            <person name="Salanoubat M."/>
            <person name="Partensky F."/>
            <person name="Artiguenave F."/>
            <person name="Axmann I.M."/>
            <person name="Barbe V."/>
            <person name="Duprat S."/>
            <person name="Galperin M.Y."/>
            <person name="Koonin E.V."/>
            <person name="Le Gall F."/>
            <person name="Makarova K.S."/>
            <person name="Ostrowski M."/>
            <person name="Oztas S."/>
            <person name="Robert C."/>
            <person name="Rogozin I.B."/>
            <person name="Scanlan D.J."/>
            <person name="Tandeau de Marsac N."/>
            <person name="Weissenbach J."/>
            <person name="Wincker P."/>
            <person name="Wolf Y.I."/>
            <person name="Hess W.R."/>
        </authorList>
    </citation>
    <scope>NUCLEOTIDE SEQUENCE [LARGE SCALE GENOMIC DNA]</scope>
    <source>
        <strain evidence="9">SARG / CCMP1375 / SS120</strain>
    </source>
</reference>
<dbReference type="GO" id="GO:1900376">
    <property type="term" value="P:regulation of secondary metabolite biosynthetic process"/>
    <property type="evidence" value="ECO:0007669"/>
    <property type="project" value="TreeGrafter"/>
</dbReference>
<keyword evidence="4" id="KW-0805">Transcription regulation</keyword>
<organism evidence="8 9">
    <name type="scientific">Prochlorococcus marinus (strain SARG / CCMP1375 / SS120)</name>
    <dbReference type="NCBI Taxonomy" id="167539"/>
    <lineage>
        <taxon>Bacteria</taxon>
        <taxon>Bacillati</taxon>
        <taxon>Cyanobacteriota</taxon>
        <taxon>Cyanophyceae</taxon>
        <taxon>Synechococcales</taxon>
        <taxon>Prochlorococcaceae</taxon>
        <taxon>Prochlorococcus</taxon>
    </lineage>
</organism>
<name>Q7VCE6_PROMA</name>
<keyword evidence="5" id="KW-0238">DNA-binding</keyword>
<comment type="similarity">
    <text evidence="1">Belongs to the Fur family.</text>
</comment>
<evidence type="ECO:0000256" key="1">
    <source>
        <dbReference type="ARBA" id="ARBA00007957"/>
    </source>
</evidence>
<dbReference type="PANTHER" id="PTHR33202:SF19">
    <property type="entry name" value="FERRIC UPTAKE REGULATION PROTEIN"/>
    <property type="match status" value="1"/>
</dbReference>
<gene>
    <name evidence="8" type="primary">fur</name>
    <name evidence="8" type="ordered locus">Pro_0794</name>
</gene>
<dbReference type="KEGG" id="pma:Pro_0794"/>
<evidence type="ECO:0000313" key="9">
    <source>
        <dbReference type="Proteomes" id="UP000001420"/>
    </source>
</evidence>
<evidence type="ECO:0000313" key="8">
    <source>
        <dbReference type="EMBL" id="AAP99838.1"/>
    </source>
</evidence>
<evidence type="ECO:0000256" key="3">
    <source>
        <dbReference type="ARBA" id="ARBA00022833"/>
    </source>
</evidence>
<dbReference type="Pfam" id="PF01475">
    <property type="entry name" value="FUR"/>
    <property type="match status" value="1"/>
</dbReference>
<dbReference type="SUPFAM" id="SSF46785">
    <property type="entry name" value="Winged helix' DNA-binding domain"/>
    <property type="match status" value="1"/>
</dbReference>
<dbReference type="Gene3D" id="3.30.1490.190">
    <property type="match status" value="1"/>
</dbReference>
<feature type="binding site" evidence="7">
    <location>
        <position position="127"/>
    </location>
    <ligand>
        <name>Zn(2+)</name>
        <dbReference type="ChEBI" id="CHEBI:29105"/>
    </ligand>
</feature>
<feature type="binding site" evidence="7">
    <location>
        <position position="164"/>
    </location>
    <ligand>
        <name>Zn(2+)</name>
        <dbReference type="ChEBI" id="CHEBI:29105"/>
    </ligand>
</feature>
<keyword evidence="2" id="KW-0678">Repressor</keyword>
<dbReference type="AlphaFoldDB" id="Q7VCE6"/>
<dbReference type="eggNOG" id="COG0735">
    <property type="taxonomic scope" value="Bacteria"/>
</dbReference>
<feature type="binding site" evidence="7">
    <location>
        <position position="167"/>
    </location>
    <ligand>
        <name>Zn(2+)</name>
        <dbReference type="ChEBI" id="CHEBI:29105"/>
    </ligand>
</feature>
<dbReference type="InterPro" id="IPR036388">
    <property type="entry name" value="WH-like_DNA-bd_sf"/>
</dbReference>
<dbReference type="PANTHER" id="PTHR33202">
    <property type="entry name" value="ZINC UPTAKE REGULATION PROTEIN"/>
    <property type="match status" value="1"/>
</dbReference>
<evidence type="ECO:0000256" key="5">
    <source>
        <dbReference type="ARBA" id="ARBA00023125"/>
    </source>
</evidence>
<accession>Q7VCE6</accession>